<feature type="transmembrane region" description="Helical" evidence="4">
    <location>
        <begin position="87"/>
        <end position="110"/>
    </location>
</feature>
<protein>
    <submittedName>
        <fullName evidence="5">Phosphatidylglycerophosphate synthase</fullName>
    </submittedName>
</protein>
<proteinExistence type="inferred from homology"/>
<evidence type="ECO:0000256" key="4">
    <source>
        <dbReference type="SAM" id="Phobius"/>
    </source>
</evidence>
<dbReference type="InterPro" id="IPR000462">
    <property type="entry name" value="CDP-OH_P_trans"/>
</dbReference>
<keyword evidence="4" id="KW-0812">Transmembrane</keyword>
<feature type="transmembrane region" description="Helical" evidence="4">
    <location>
        <begin position="33"/>
        <end position="51"/>
    </location>
</feature>
<keyword evidence="1 2" id="KW-0808">Transferase</keyword>
<evidence type="ECO:0000313" key="6">
    <source>
        <dbReference type="Proteomes" id="UP000198228"/>
    </source>
</evidence>
<comment type="similarity">
    <text evidence="2">Belongs to the CDP-alcohol phosphatidyltransferase class-I family.</text>
</comment>
<dbReference type="InterPro" id="IPR048254">
    <property type="entry name" value="CDP_ALCOHOL_P_TRANSF_CS"/>
</dbReference>
<evidence type="ECO:0000313" key="5">
    <source>
        <dbReference type="EMBL" id="SCF12648.1"/>
    </source>
</evidence>
<accession>A0A1C4XVX8</accession>
<dbReference type="AlphaFoldDB" id="A0A1C4XVX8"/>
<dbReference type="Proteomes" id="UP000198228">
    <property type="component" value="Chromosome I"/>
</dbReference>
<keyword evidence="4" id="KW-1133">Transmembrane helix</keyword>
<feature type="region of interest" description="Disordered" evidence="3">
    <location>
        <begin position="240"/>
        <end position="260"/>
    </location>
</feature>
<keyword evidence="4" id="KW-0472">Membrane</keyword>
<feature type="transmembrane region" description="Helical" evidence="4">
    <location>
        <begin position="63"/>
        <end position="81"/>
    </location>
</feature>
<dbReference type="EMBL" id="LT607410">
    <property type="protein sequence ID" value="SCF12648.1"/>
    <property type="molecule type" value="Genomic_DNA"/>
</dbReference>
<sequence length="260" mass="27099">MSKVRTGPVIGLTAQIVLLAGLAATVGLDVAGWLAGVAYGIGLCGALDRGLRRRGADRLGPADRVTLTRAVLVGGVTALVVDGVDAAAPLAVLVPMAAVALALDAVDGWVARRTGTASALGARFDMEVDAFLILVLSVHVAPSTGGWVLAIGAMRYAFVAASWVLPWLRGTLPPRYWRKVVAAAQGVLLLVATAEVLPAPATAVVLAASLAVLVESFGHDVGWLWWHRRVRIAPVRRPTPAPRPVRETVAERPLAAHQPV</sequence>
<evidence type="ECO:0000256" key="1">
    <source>
        <dbReference type="ARBA" id="ARBA00022679"/>
    </source>
</evidence>
<dbReference type="GO" id="GO:0016780">
    <property type="term" value="F:phosphotransferase activity, for other substituted phosphate groups"/>
    <property type="evidence" value="ECO:0007669"/>
    <property type="project" value="InterPro"/>
</dbReference>
<reference evidence="5 6" key="1">
    <citation type="submission" date="2016-06" db="EMBL/GenBank/DDBJ databases">
        <authorList>
            <person name="Kjaerup R.B."/>
            <person name="Dalgaard T.S."/>
            <person name="Juul-Madsen H.R."/>
        </authorList>
    </citation>
    <scope>NUCLEOTIDE SEQUENCE [LARGE SCALE GENOMIC DNA]</scope>
    <source>
        <strain evidence="5 6">DSM 43821</strain>
    </source>
</reference>
<dbReference type="Pfam" id="PF01066">
    <property type="entry name" value="CDP-OH_P_transf"/>
    <property type="match status" value="1"/>
</dbReference>
<dbReference type="Gene3D" id="1.20.120.1760">
    <property type="match status" value="1"/>
</dbReference>
<dbReference type="GO" id="GO:0008654">
    <property type="term" value="P:phospholipid biosynthetic process"/>
    <property type="evidence" value="ECO:0007669"/>
    <property type="project" value="InterPro"/>
</dbReference>
<dbReference type="InterPro" id="IPR043130">
    <property type="entry name" value="CDP-OH_PTrfase_TM_dom"/>
</dbReference>
<evidence type="ECO:0000256" key="3">
    <source>
        <dbReference type="SAM" id="MobiDB-lite"/>
    </source>
</evidence>
<feature type="transmembrane region" description="Helical" evidence="4">
    <location>
        <begin position="203"/>
        <end position="226"/>
    </location>
</feature>
<dbReference type="RefSeq" id="WP_088961571.1">
    <property type="nucleotide sequence ID" value="NZ_LT607410.1"/>
</dbReference>
<name>A0A1C4XVX8_9ACTN</name>
<dbReference type="GO" id="GO:0016020">
    <property type="term" value="C:membrane"/>
    <property type="evidence" value="ECO:0007669"/>
    <property type="project" value="InterPro"/>
</dbReference>
<evidence type="ECO:0000256" key="2">
    <source>
        <dbReference type="RuleBase" id="RU003750"/>
    </source>
</evidence>
<gene>
    <name evidence="5" type="ORF">GA0074696_2882</name>
</gene>
<dbReference type="PROSITE" id="PS00379">
    <property type="entry name" value="CDP_ALCOHOL_P_TRANSF"/>
    <property type="match status" value="1"/>
</dbReference>
<organism evidence="5 6">
    <name type="scientific">Micromonospora purpureochromogenes</name>
    <dbReference type="NCBI Taxonomy" id="47872"/>
    <lineage>
        <taxon>Bacteria</taxon>
        <taxon>Bacillati</taxon>
        <taxon>Actinomycetota</taxon>
        <taxon>Actinomycetes</taxon>
        <taxon>Micromonosporales</taxon>
        <taxon>Micromonosporaceae</taxon>
        <taxon>Micromonospora</taxon>
    </lineage>
</organism>